<reference evidence="3 4" key="3">
    <citation type="journal article" date="2017" name="G3 (Bethesda)">
        <title>Comparative analysis highlights variable genome content of wheat rusts and divergence of the mating loci.</title>
        <authorList>
            <person name="Cuomo C.A."/>
            <person name="Bakkeren G."/>
            <person name="Khalil H.B."/>
            <person name="Panwar V."/>
            <person name="Joly D."/>
            <person name="Linning R."/>
            <person name="Sakthikumar S."/>
            <person name="Song X."/>
            <person name="Adiconis X."/>
            <person name="Fan L."/>
            <person name="Goldberg J.M."/>
            <person name="Levin J.Z."/>
            <person name="Young S."/>
            <person name="Zeng Q."/>
            <person name="Anikster Y."/>
            <person name="Bruce M."/>
            <person name="Wang M."/>
            <person name="Yin C."/>
            <person name="McCallum B."/>
            <person name="Szabo L.J."/>
            <person name="Hulbert S."/>
            <person name="Chen X."/>
            <person name="Fellers J.P."/>
        </authorList>
    </citation>
    <scope>NUCLEOTIDE SEQUENCE</scope>
    <source>
        <strain evidence="3">isolate 1-1 / race 1 (BBBD)</strain>
        <strain evidence="4">Isolate 1-1 / race 1 (BBBD)</strain>
    </source>
</reference>
<evidence type="ECO:0000313" key="3">
    <source>
        <dbReference type="EnsemblFungi" id="PTTG_27964-t43_1-p1"/>
    </source>
</evidence>
<dbReference type="GO" id="GO:0006338">
    <property type="term" value="P:chromatin remodeling"/>
    <property type="evidence" value="ECO:0007669"/>
    <property type="project" value="UniProtKB-ARBA"/>
</dbReference>
<dbReference type="SUPFAM" id="SSF54160">
    <property type="entry name" value="Chromo domain-like"/>
    <property type="match status" value="1"/>
</dbReference>
<dbReference type="InterPro" id="IPR056924">
    <property type="entry name" value="SH3_Tf2-1"/>
</dbReference>
<evidence type="ECO:0000313" key="2">
    <source>
        <dbReference type="EMBL" id="OAV91504.1"/>
    </source>
</evidence>
<reference evidence="2" key="1">
    <citation type="submission" date="2009-11" db="EMBL/GenBank/DDBJ databases">
        <authorList>
            <consortium name="The Broad Institute Genome Sequencing Platform"/>
            <person name="Ward D."/>
            <person name="Feldgarden M."/>
            <person name="Earl A."/>
            <person name="Young S.K."/>
            <person name="Zeng Q."/>
            <person name="Koehrsen M."/>
            <person name="Alvarado L."/>
            <person name="Berlin A."/>
            <person name="Bochicchio J."/>
            <person name="Borenstein D."/>
            <person name="Chapman S.B."/>
            <person name="Chen Z."/>
            <person name="Engels R."/>
            <person name="Freedman E."/>
            <person name="Gellesch M."/>
            <person name="Goldberg J."/>
            <person name="Griggs A."/>
            <person name="Gujja S."/>
            <person name="Heilman E."/>
            <person name="Heiman D."/>
            <person name="Hepburn T."/>
            <person name="Howarth C."/>
            <person name="Jen D."/>
            <person name="Larson L."/>
            <person name="Lewis B."/>
            <person name="Mehta T."/>
            <person name="Park D."/>
            <person name="Pearson M."/>
            <person name="Roberts A."/>
            <person name="Saif S."/>
            <person name="Shea T."/>
            <person name="Shenoy N."/>
            <person name="Sisk P."/>
            <person name="Stolte C."/>
            <person name="Sykes S."/>
            <person name="Thomson T."/>
            <person name="Walk T."/>
            <person name="White J."/>
            <person name="Yandava C."/>
            <person name="Izard J."/>
            <person name="Baranova O.V."/>
            <person name="Blanton J.M."/>
            <person name="Tanner A.C."/>
            <person name="Dewhirst F.E."/>
            <person name="Haas B."/>
            <person name="Nusbaum C."/>
            <person name="Birren B."/>
        </authorList>
    </citation>
    <scope>NUCLEOTIDE SEQUENCE [LARGE SCALE GENOMIC DNA]</scope>
    <source>
        <strain evidence="2">1-1 BBBD Race 1</strain>
    </source>
</reference>
<accession>A0A180GG03</accession>
<evidence type="ECO:0000259" key="1">
    <source>
        <dbReference type="PROSITE" id="PS50013"/>
    </source>
</evidence>
<sequence length="193" mass="22506">MECLDLARKKQAKYYNLNKKPAPVYKEGEMVLLLRKFIKTRRLNSKLDYRYIGPFQVVKMIGSNAVQLDISKEYPKLHPVFNVSLIVRYIGLNAYVDRGLIEGIKEKYYADKDVVDWTLLKLILDARLVRKGKYEYLLLWNNSTVGNDTWVAEEHLPEKLNLRIKKFQEVHGELFGLAKQKRNKKTATASEGL</sequence>
<dbReference type="Proteomes" id="UP000005240">
    <property type="component" value="Unassembled WGS sequence"/>
</dbReference>
<keyword evidence="4" id="KW-1185">Reference proteome</keyword>
<dbReference type="AlphaFoldDB" id="A0A180GG03"/>
<reference evidence="3" key="4">
    <citation type="submission" date="2025-05" db="UniProtKB">
        <authorList>
            <consortium name="EnsemblFungi"/>
        </authorList>
    </citation>
    <scope>IDENTIFICATION</scope>
    <source>
        <strain evidence="3">isolate 1-1 / race 1 (BBBD)</strain>
    </source>
</reference>
<dbReference type="VEuPathDB" id="FungiDB:PTTG_27964"/>
<proteinExistence type="predicted"/>
<dbReference type="InterPro" id="IPR000953">
    <property type="entry name" value="Chromo/chromo_shadow_dom"/>
</dbReference>
<name>A0A180GG03_PUCT1</name>
<dbReference type="STRING" id="630390.A0A180GG03"/>
<reference evidence="2" key="2">
    <citation type="submission" date="2016-05" db="EMBL/GenBank/DDBJ databases">
        <title>Comparative analysis highlights variable genome content of wheat rusts and divergence of the mating loci.</title>
        <authorList>
            <person name="Cuomo C.A."/>
            <person name="Bakkeren G."/>
            <person name="Szabo L."/>
            <person name="Khalil H."/>
            <person name="Joly D."/>
            <person name="Goldberg J."/>
            <person name="Young S."/>
            <person name="Zeng Q."/>
            <person name="Fellers J."/>
        </authorList>
    </citation>
    <scope>NUCLEOTIDE SEQUENCE [LARGE SCALE GENOMIC DNA]</scope>
    <source>
        <strain evidence="2">1-1 BBBD Race 1</strain>
    </source>
</reference>
<gene>
    <name evidence="2" type="ORF">PTTG_27964</name>
</gene>
<dbReference type="PROSITE" id="PS50013">
    <property type="entry name" value="CHROMO_2"/>
    <property type="match status" value="1"/>
</dbReference>
<dbReference type="EnsemblFungi" id="PTTG_27964-t43_1">
    <property type="protein sequence ID" value="PTTG_27964-t43_1-p1"/>
    <property type="gene ID" value="PTTG_27964"/>
</dbReference>
<dbReference type="OrthoDB" id="3233705at2759"/>
<dbReference type="Pfam" id="PF24626">
    <property type="entry name" value="SH3_Tf2-1"/>
    <property type="match status" value="1"/>
</dbReference>
<protein>
    <submittedName>
        <fullName evidence="3">Chromo domain-containing protein</fullName>
    </submittedName>
</protein>
<organism evidence="2">
    <name type="scientific">Puccinia triticina (isolate 1-1 / race 1 (BBBD))</name>
    <name type="common">Brown leaf rust fungus</name>
    <dbReference type="NCBI Taxonomy" id="630390"/>
    <lineage>
        <taxon>Eukaryota</taxon>
        <taxon>Fungi</taxon>
        <taxon>Dikarya</taxon>
        <taxon>Basidiomycota</taxon>
        <taxon>Pucciniomycotina</taxon>
        <taxon>Pucciniomycetes</taxon>
        <taxon>Pucciniales</taxon>
        <taxon>Pucciniaceae</taxon>
        <taxon>Puccinia</taxon>
    </lineage>
</organism>
<feature type="domain" description="Chromo" evidence="1">
    <location>
        <begin position="117"/>
        <end position="169"/>
    </location>
</feature>
<dbReference type="Gene3D" id="2.40.50.40">
    <property type="match status" value="1"/>
</dbReference>
<dbReference type="EMBL" id="ADAS02000080">
    <property type="protein sequence ID" value="OAV91504.1"/>
    <property type="molecule type" value="Genomic_DNA"/>
</dbReference>
<evidence type="ECO:0000313" key="4">
    <source>
        <dbReference type="Proteomes" id="UP000005240"/>
    </source>
</evidence>
<dbReference type="InterPro" id="IPR016197">
    <property type="entry name" value="Chromo-like_dom_sf"/>
</dbReference>